<dbReference type="Pfam" id="PF00466">
    <property type="entry name" value="Ribosomal_L10"/>
    <property type="match status" value="1"/>
</dbReference>
<sequence>MKRPEKEKIVEQVAEKMKRASAIYLTEFQGMTVEETRSLRNELRKSGIEYKVVKNTLIKKAIERAQLSDKLFSALKNTTAIAFGYDDPIAPAKILKKFIEENEKLKFKAASIEGQVFDHTQLAKIATMSNKAENIAKAIGVINQTIAGVPMTIHAVIRNLVNVLDQIAKQKASGGA</sequence>
<dbReference type="PANTHER" id="PTHR11560">
    <property type="entry name" value="39S RIBOSOMAL PROTEIN L10, MITOCHONDRIAL"/>
    <property type="match status" value="1"/>
</dbReference>
<dbReference type="GO" id="GO:0005840">
    <property type="term" value="C:ribosome"/>
    <property type="evidence" value="ECO:0007669"/>
    <property type="project" value="UniProtKB-KW"/>
</dbReference>
<dbReference type="Gene3D" id="3.30.70.1730">
    <property type="match status" value="1"/>
</dbReference>
<organism evidence="7 8">
    <name type="scientific">Candidatus Thermochlorobacter aerophilus</name>
    <dbReference type="NCBI Taxonomy" id="1868324"/>
    <lineage>
        <taxon>Bacteria</taxon>
        <taxon>Pseudomonadati</taxon>
        <taxon>Chlorobiota</taxon>
        <taxon>Chlorobiia</taxon>
        <taxon>Chlorobiales</taxon>
        <taxon>Candidatus Thermochlorobacteriaceae</taxon>
        <taxon>Candidatus Thermochlorobacter</taxon>
    </lineage>
</organism>
<comment type="function">
    <text evidence="1 6">Forms part of the ribosomal stalk, playing a central role in the interaction of the ribosome with GTP-bound translation factors.</text>
</comment>
<accession>A0A395M1L2</accession>
<comment type="similarity">
    <text evidence="2 6">Belongs to the universal ribosomal protein uL10 family.</text>
</comment>
<dbReference type="SUPFAM" id="SSF160369">
    <property type="entry name" value="Ribosomal protein L10-like"/>
    <property type="match status" value="1"/>
</dbReference>
<dbReference type="InterPro" id="IPR001790">
    <property type="entry name" value="Ribosomal_uL10"/>
</dbReference>
<protein>
    <recommendedName>
        <fullName evidence="5 6">Large ribosomal subunit protein uL10</fullName>
    </recommendedName>
</protein>
<keyword evidence="6" id="KW-0694">RNA-binding</keyword>
<evidence type="ECO:0000313" key="8">
    <source>
        <dbReference type="Proteomes" id="UP000266389"/>
    </source>
</evidence>
<keyword evidence="4 6" id="KW-0687">Ribonucleoprotein</keyword>
<dbReference type="InterPro" id="IPR047865">
    <property type="entry name" value="Ribosomal_uL10_bac_type"/>
</dbReference>
<keyword evidence="6" id="KW-0699">rRNA-binding</keyword>
<proteinExistence type="inferred from homology"/>
<dbReference type="GO" id="GO:0070180">
    <property type="term" value="F:large ribosomal subunit rRNA binding"/>
    <property type="evidence" value="ECO:0007669"/>
    <property type="project" value="UniProtKB-UniRule"/>
</dbReference>
<reference evidence="7 8" key="1">
    <citation type="journal article" date="2011" name="ISME J.">
        <title>Community ecology of hot spring cyanobacterial mats: predominant populations and their functional potential.</title>
        <authorList>
            <person name="Klatt C.G."/>
            <person name="Wood J.M."/>
            <person name="Rusch D.B."/>
            <person name="Bateson M.M."/>
            <person name="Hamamura N."/>
            <person name="Heidelberg J.F."/>
            <person name="Grossman A.R."/>
            <person name="Bhaya D."/>
            <person name="Cohan F.M."/>
            <person name="Kuhl M."/>
            <person name="Bryant D.A."/>
            <person name="Ward D.M."/>
        </authorList>
    </citation>
    <scope>NUCLEOTIDE SEQUENCE [LARGE SCALE GENOMIC DNA]</scope>
    <source>
        <strain evidence="7">OS</strain>
    </source>
</reference>
<dbReference type="InterPro" id="IPR043141">
    <property type="entry name" value="Ribosomal_uL10-like_sf"/>
</dbReference>
<dbReference type="EMBL" id="PHFL01000030">
    <property type="protein sequence ID" value="RFM24675.1"/>
    <property type="molecule type" value="Genomic_DNA"/>
</dbReference>
<gene>
    <name evidence="6" type="primary">rplJ</name>
    <name evidence="7" type="ORF">D0433_04555</name>
</gene>
<keyword evidence="3 6" id="KW-0689">Ribosomal protein</keyword>
<evidence type="ECO:0000256" key="1">
    <source>
        <dbReference type="ARBA" id="ARBA00002633"/>
    </source>
</evidence>
<dbReference type="GO" id="GO:1990904">
    <property type="term" value="C:ribonucleoprotein complex"/>
    <property type="evidence" value="ECO:0007669"/>
    <property type="project" value="UniProtKB-KW"/>
</dbReference>
<evidence type="ECO:0000313" key="7">
    <source>
        <dbReference type="EMBL" id="RFM24675.1"/>
    </source>
</evidence>
<dbReference type="GO" id="GO:0006412">
    <property type="term" value="P:translation"/>
    <property type="evidence" value="ECO:0007669"/>
    <property type="project" value="UniProtKB-UniRule"/>
</dbReference>
<evidence type="ECO:0000256" key="6">
    <source>
        <dbReference type="HAMAP-Rule" id="MF_00362"/>
    </source>
</evidence>
<evidence type="ECO:0000256" key="5">
    <source>
        <dbReference type="ARBA" id="ARBA00035202"/>
    </source>
</evidence>
<dbReference type="InterPro" id="IPR022973">
    <property type="entry name" value="Ribosomal_uL10_bac"/>
</dbReference>
<name>A0A395M1L2_9BACT</name>
<dbReference type="Gene3D" id="6.10.250.290">
    <property type="match status" value="1"/>
</dbReference>
<evidence type="ECO:0000256" key="3">
    <source>
        <dbReference type="ARBA" id="ARBA00022980"/>
    </source>
</evidence>
<dbReference type="HAMAP" id="MF_00362">
    <property type="entry name" value="Ribosomal_uL10"/>
    <property type="match status" value="1"/>
</dbReference>
<comment type="subunit">
    <text evidence="6">Part of the ribosomal stalk of the 50S ribosomal subunit. The N-terminus interacts with L11 and the large rRNA to form the base of the stalk. The C-terminus forms an elongated spine to which L12 dimers bind in a sequential fashion forming a multimeric L10(L12)X complex.</text>
</comment>
<evidence type="ECO:0000256" key="4">
    <source>
        <dbReference type="ARBA" id="ARBA00023274"/>
    </source>
</evidence>
<dbReference type="Proteomes" id="UP000266389">
    <property type="component" value="Unassembled WGS sequence"/>
</dbReference>
<dbReference type="NCBIfam" id="NF000955">
    <property type="entry name" value="PRK00099.1-1"/>
    <property type="match status" value="1"/>
</dbReference>
<dbReference type="CDD" id="cd05797">
    <property type="entry name" value="Ribosomal_L10"/>
    <property type="match status" value="1"/>
</dbReference>
<dbReference type="AlphaFoldDB" id="A0A395M1L2"/>
<evidence type="ECO:0000256" key="2">
    <source>
        <dbReference type="ARBA" id="ARBA00008889"/>
    </source>
</evidence>
<comment type="caution">
    <text evidence="7">The sequence shown here is derived from an EMBL/GenBank/DDBJ whole genome shotgun (WGS) entry which is preliminary data.</text>
</comment>